<name>A0AAE8SPY7_9HYPO</name>
<dbReference type="AlphaFoldDB" id="A0AAE8SPY7"/>
<organism evidence="2 3">
    <name type="scientific">Fusarium torulosum</name>
    <dbReference type="NCBI Taxonomy" id="33205"/>
    <lineage>
        <taxon>Eukaryota</taxon>
        <taxon>Fungi</taxon>
        <taxon>Dikarya</taxon>
        <taxon>Ascomycota</taxon>
        <taxon>Pezizomycotina</taxon>
        <taxon>Sordariomycetes</taxon>
        <taxon>Hypocreomycetidae</taxon>
        <taxon>Hypocreales</taxon>
        <taxon>Nectriaceae</taxon>
        <taxon>Fusarium</taxon>
    </lineage>
</organism>
<feature type="region of interest" description="Disordered" evidence="1">
    <location>
        <begin position="341"/>
        <end position="378"/>
    </location>
</feature>
<keyword evidence="3" id="KW-1185">Reference proteome</keyword>
<feature type="region of interest" description="Disordered" evidence="1">
    <location>
        <begin position="129"/>
        <end position="268"/>
    </location>
</feature>
<feature type="compositionally biased region" description="Polar residues" evidence="1">
    <location>
        <begin position="222"/>
        <end position="238"/>
    </location>
</feature>
<reference evidence="2" key="1">
    <citation type="submission" date="2018-03" db="EMBL/GenBank/DDBJ databases">
        <authorList>
            <person name="Guldener U."/>
        </authorList>
    </citation>
    <scope>NUCLEOTIDE SEQUENCE</scope>
</reference>
<evidence type="ECO:0000313" key="3">
    <source>
        <dbReference type="Proteomes" id="UP001187734"/>
    </source>
</evidence>
<comment type="caution">
    <text evidence="2">The sequence shown here is derived from an EMBL/GenBank/DDBJ whole genome shotgun (WGS) entry which is preliminary data.</text>
</comment>
<feature type="compositionally biased region" description="Low complexity" evidence="1">
    <location>
        <begin position="341"/>
        <end position="351"/>
    </location>
</feature>
<evidence type="ECO:0000256" key="1">
    <source>
        <dbReference type="SAM" id="MobiDB-lite"/>
    </source>
</evidence>
<sequence length="378" mass="41883">MAGPNANLTTRLRDAIGNWNTHLQDIKDPDDVFCQERARISDASKKRIDEFYFNTLHDKDNNNTDDNVALLLRALLSDCQQMEELKVEHEVTRAKKQELQDEGARTVGRRIVADVIDILGLSAVQHLMPAVPSPPDEATSTTEDYVDSASLPVPHGSDAPPATMGPTTRTRSYNTRNNGGARQKTAPSTGPSASEGDSSLKRKRQPDKDDERDIKQEKKTPRVSTRQTPSSAGKTNFDSVRPLPAPCTRSGDLLQHSNERDASSSWKGMKSQYKNIRLDVIRRSARVMLQRHPFRTDLWVCLVFVPPDYANMSLDTMVYRSIMPAFVQLANRQRTVNLPGGQAALGAAQPPVNTRASLNNEGDGEGEAEKKVENKKGQ</sequence>
<feature type="compositionally biased region" description="Basic and acidic residues" evidence="1">
    <location>
        <begin position="367"/>
        <end position="378"/>
    </location>
</feature>
<feature type="compositionally biased region" description="Low complexity" evidence="1">
    <location>
        <begin position="167"/>
        <end position="178"/>
    </location>
</feature>
<feature type="compositionally biased region" description="Basic and acidic residues" evidence="1">
    <location>
        <begin position="206"/>
        <end position="220"/>
    </location>
</feature>
<proteinExistence type="predicted"/>
<dbReference type="EMBL" id="ONZP01000874">
    <property type="protein sequence ID" value="SPJ91546.1"/>
    <property type="molecule type" value="Genomic_DNA"/>
</dbReference>
<accession>A0AAE8SPY7</accession>
<dbReference type="Proteomes" id="UP001187734">
    <property type="component" value="Unassembled WGS sequence"/>
</dbReference>
<feature type="compositionally biased region" description="Polar residues" evidence="1">
    <location>
        <begin position="185"/>
        <end position="197"/>
    </location>
</feature>
<evidence type="ECO:0000313" key="2">
    <source>
        <dbReference type="EMBL" id="SPJ91546.1"/>
    </source>
</evidence>
<gene>
    <name evidence="2" type="ORF">FTOL_13561</name>
</gene>
<protein>
    <submittedName>
        <fullName evidence="2">Uncharacterized protein</fullName>
    </submittedName>
</protein>